<evidence type="ECO:0000256" key="2">
    <source>
        <dbReference type="SAM" id="Phobius"/>
    </source>
</evidence>
<keyword evidence="3" id="KW-1185">Reference proteome</keyword>
<keyword evidence="2" id="KW-0812">Transmembrane</keyword>
<feature type="compositionally biased region" description="Basic and acidic residues" evidence="1">
    <location>
        <begin position="859"/>
        <end position="876"/>
    </location>
</feature>
<proteinExistence type="predicted"/>
<keyword evidence="2" id="KW-0472">Membrane</keyword>
<keyword evidence="2" id="KW-1133">Transmembrane helix</keyword>
<feature type="transmembrane region" description="Helical" evidence="2">
    <location>
        <begin position="598"/>
        <end position="623"/>
    </location>
</feature>
<accession>A0A158Q6W4</accession>
<name>A0A158Q6W4_9BILA</name>
<dbReference type="WBParaSite" id="EEL_0000074201-mRNA-1">
    <property type="protein sequence ID" value="EEL_0000074201-mRNA-1"/>
    <property type="gene ID" value="EEL_0000074201"/>
</dbReference>
<feature type="compositionally biased region" description="Polar residues" evidence="1">
    <location>
        <begin position="877"/>
        <end position="886"/>
    </location>
</feature>
<sequence length="886" mass="102487">LHKSFCFIFEIFSFTSLKSTVEGYHDKEVNAIHQKGSIYLGFRNGFLFSYRVINEKEKFSEILFSLDLAHRIADTGRIKTRNFSITKFKRRKTRNVLEELNKDDEFYLFSTNGKEAIAVICGPKTYYRIYNINPRNGIKIIYLKKSKMTIVKQLNKKCRKVDYDAKQTKLIFFMDSSTSHELKMTLNHDGVLKSYADPKLNRFDNFRGSQKPFEGIESQWPLHLRNGRTLFYNENSNQKVVSHTKILTNYGNYVKALLYFPNEYIENEYLETFRNRSQKFPISFYGISNCTVFVIMKYEDFNKIDLKGNGCDRSYQMRAIFLDSYITVLRTKDGENVQGVRIKASIDYQDVENGMKTSDGLVAYTHNLIDSEFEKNNSFTIAPNTFHTIHNIGEYTYYQSKPRKACTYYFQRRKITKSAQKDIKDLRFSALAHPCNFEMSSAMYDESVPGVVYVMRYKNESAFVTPNTIITDTLKHIQHENFLTYFIYSTSYPYVLFNHTKGASVISVENPSDIKITFNSTFDAIGIYTGKILYREAETAHILHSEIDAVEERINDTVAVTKAVAKQDFEKAAFGEESEIIGRPEFHTKKCRLVNAPFFMAFILKISVLDMLLLLLLIILIIYHRAHIIPARRRYKIKMGILKHRKKRKLRDRARRRLRRLNVLRHRQQMRQQEAEAKRQAQLIVAAVGQLGTGQKGAGAAAKQKKKSSSSSSSDLVTAGADEHDKVPTSLTLMNTYLISGGMLFSCCILPLLYFWLCHPISKGEKLALEETQVDEVEQTEFVADEAPDRVNIRRDPLFDDVKIKVHILAFHRRHHHLLRPLHRRQQQQQQKQDSKKVPPIGKTQENSKEINESGSNAPEEKGSHAAESSFHRSGKEQLTSTEITH</sequence>
<evidence type="ECO:0000256" key="1">
    <source>
        <dbReference type="SAM" id="MobiDB-lite"/>
    </source>
</evidence>
<feature type="transmembrane region" description="Helical" evidence="2">
    <location>
        <begin position="736"/>
        <end position="757"/>
    </location>
</feature>
<reference evidence="4" key="1">
    <citation type="submission" date="2016-04" db="UniProtKB">
        <authorList>
            <consortium name="WormBaseParasite"/>
        </authorList>
    </citation>
    <scope>IDENTIFICATION</scope>
</reference>
<organism evidence="3 4">
    <name type="scientific">Elaeophora elaphi</name>
    <dbReference type="NCBI Taxonomy" id="1147741"/>
    <lineage>
        <taxon>Eukaryota</taxon>
        <taxon>Metazoa</taxon>
        <taxon>Ecdysozoa</taxon>
        <taxon>Nematoda</taxon>
        <taxon>Chromadorea</taxon>
        <taxon>Rhabditida</taxon>
        <taxon>Spirurina</taxon>
        <taxon>Spiruromorpha</taxon>
        <taxon>Filarioidea</taxon>
        <taxon>Onchocercidae</taxon>
        <taxon>Elaeophora</taxon>
    </lineage>
</organism>
<evidence type="ECO:0000313" key="3">
    <source>
        <dbReference type="Proteomes" id="UP000050640"/>
    </source>
</evidence>
<feature type="region of interest" description="Disordered" evidence="1">
    <location>
        <begin position="699"/>
        <end position="721"/>
    </location>
</feature>
<dbReference type="Proteomes" id="UP000050640">
    <property type="component" value="Unplaced"/>
</dbReference>
<protein>
    <submittedName>
        <fullName evidence="4">Sema domain-containing protein</fullName>
    </submittedName>
</protein>
<feature type="region of interest" description="Disordered" evidence="1">
    <location>
        <begin position="823"/>
        <end position="886"/>
    </location>
</feature>
<dbReference type="AlphaFoldDB" id="A0A158Q6W4"/>
<evidence type="ECO:0000313" key="4">
    <source>
        <dbReference type="WBParaSite" id="EEL_0000074201-mRNA-1"/>
    </source>
</evidence>